<keyword evidence="1" id="KW-0812">Transmembrane</keyword>
<protein>
    <recommendedName>
        <fullName evidence="4">DUF4397 domain-containing protein</fullName>
    </recommendedName>
</protein>
<dbReference type="Proteomes" id="UP001500582">
    <property type="component" value="Unassembled WGS sequence"/>
</dbReference>
<organism evidence="2 3">
    <name type="scientific">Mucilaginibacter gynuensis</name>
    <dbReference type="NCBI Taxonomy" id="1302236"/>
    <lineage>
        <taxon>Bacteria</taxon>
        <taxon>Pseudomonadati</taxon>
        <taxon>Bacteroidota</taxon>
        <taxon>Sphingobacteriia</taxon>
        <taxon>Sphingobacteriales</taxon>
        <taxon>Sphingobacteriaceae</taxon>
        <taxon>Mucilaginibacter</taxon>
    </lineage>
</organism>
<evidence type="ECO:0008006" key="4">
    <source>
        <dbReference type="Google" id="ProtNLM"/>
    </source>
</evidence>
<name>A0ABP8FXC4_9SPHI</name>
<keyword evidence="1" id="KW-0472">Membrane</keyword>
<proteinExistence type="predicted"/>
<evidence type="ECO:0000313" key="3">
    <source>
        <dbReference type="Proteomes" id="UP001500582"/>
    </source>
</evidence>
<feature type="transmembrane region" description="Helical" evidence="1">
    <location>
        <begin position="12"/>
        <end position="32"/>
    </location>
</feature>
<keyword evidence="3" id="KW-1185">Reference proteome</keyword>
<accession>A0ABP8FXC4</accession>
<sequence>MKSILQRLSRLSSYTVIVPIFMMLFAGVHLTGCKKDGRLFTHVDSVAAVPPQFHFFNAFTYDTALTLSVDGLPRENVKLNTFSKYYSTLTAFNPNAQQPSSKLIVTYNPRINSLFRSMATIAFKPNTSYMVFPVSQGYDVNNGTKASVVPSLVYYPEEVYHPGNGYSAVRFLNLMSGYNSSSITVTPNTGAGTNLTIPQARFDYVNDIKTPSETYSTTKGGNKVLAFNMSGYGYNNTGQYNIRFTFLPVPLEDGKSYSVIATGDMKNFLTPAPTIEPQPQFFIVEDGHPESLEELAISTVTFPGNSSTMAEVRLVHGAYNLPNIIFDPTVPGSQGVYTGINVQLNQATLAAQRWPIVYPSTSPEEDTTGVYDWNPPSMAANARFPFPVQISPGSYKASTLAARTFSPTYNVFNYDFQENLSYTICLVPRNDSKTQCNSFVMQNDRTPDPAFFKLRVINLMGGLAAFDLHTGSPSGPVIAAGVPFGQATDYQQINPTLVTQDLYITDAGKTTLPFQTAAMKLPFKGGNSGTIYVMGLLPGTRYTGEPKPIKPFVHFISDAYATSSSYTNNTTLYYKY</sequence>
<dbReference type="RefSeq" id="WP_345209758.1">
    <property type="nucleotide sequence ID" value="NZ_BAABFT010000002.1"/>
</dbReference>
<reference evidence="3" key="1">
    <citation type="journal article" date="2019" name="Int. J. Syst. Evol. Microbiol.">
        <title>The Global Catalogue of Microorganisms (GCM) 10K type strain sequencing project: providing services to taxonomists for standard genome sequencing and annotation.</title>
        <authorList>
            <consortium name="The Broad Institute Genomics Platform"/>
            <consortium name="The Broad Institute Genome Sequencing Center for Infectious Disease"/>
            <person name="Wu L."/>
            <person name="Ma J."/>
        </authorList>
    </citation>
    <scope>NUCLEOTIDE SEQUENCE [LARGE SCALE GENOMIC DNA]</scope>
    <source>
        <strain evidence="3">JCM 17705</strain>
    </source>
</reference>
<gene>
    <name evidence="2" type="ORF">GCM10023149_08500</name>
</gene>
<comment type="caution">
    <text evidence="2">The sequence shown here is derived from an EMBL/GenBank/DDBJ whole genome shotgun (WGS) entry which is preliminary data.</text>
</comment>
<evidence type="ECO:0000313" key="2">
    <source>
        <dbReference type="EMBL" id="GAA4312946.1"/>
    </source>
</evidence>
<evidence type="ECO:0000256" key="1">
    <source>
        <dbReference type="SAM" id="Phobius"/>
    </source>
</evidence>
<dbReference type="EMBL" id="BAABFT010000002">
    <property type="protein sequence ID" value="GAA4312946.1"/>
    <property type="molecule type" value="Genomic_DNA"/>
</dbReference>
<keyword evidence="1" id="KW-1133">Transmembrane helix</keyword>